<dbReference type="Gramene" id="Pp3c6_26330V3.1">
    <property type="protein sequence ID" value="Pp3c6_26330V3.1"/>
    <property type="gene ID" value="Pp3c6_26330"/>
</dbReference>
<evidence type="ECO:0000313" key="3">
    <source>
        <dbReference type="Proteomes" id="UP000006727"/>
    </source>
</evidence>
<organism evidence="1">
    <name type="scientific">Physcomitrium patens</name>
    <name type="common">Spreading-leaved earth moss</name>
    <name type="synonym">Physcomitrella patens</name>
    <dbReference type="NCBI Taxonomy" id="3218"/>
    <lineage>
        <taxon>Eukaryota</taxon>
        <taxon>Viridiplantae</taxon>
        <taxon>Streptophyta</taxon>
        <taxon>Embryophyta</taxon>
        <taxon>Bryophyta</taxon>
        <taxon>Bryophytina</taxon>
        <taxon>Bryopsida</taxon>
        <taxon>Funariidae</taxon>
        <taxon>Funariales</taxon>
        <taxon>Funariaceae</taxon>
        <taxon>Physcomitrium</taxon>
    </lineage>
</organism>
<dbReference type="Gene3D" id="1.20.890.10">
    <property type="entry name" value="cAMP-dependent protein kinase regulatory subunit, dimerization-anchoring domain"/>
    <property type="match status" value="1"/>
</dbReference>
<evidence type="ECO:0000313" key="1">
    <source>
        <dbReference type="EMBL" id="PNR53132.1"/>
    </source>
</evidence>
<dbReference type="InterPro" id="IPR007858">
    <property type="entry name" value="Dpy-30_motif"/>
</dbReference>
<name>A0A2K1KH70_PHYPA</name>
<dbReference type="Proteomes" id="UP000006727">
    <property type="component" value="Chromosome 6"/>
</dbReference>
<accession>A0A2K1KH70</accession>
<reference evidence="2" key="3">
    <citation type="submission" date="2020-12" db="UniProtKB">
        <authorList>
            <consortium name="EnsemblPlants"/>
        </authorList>
    </citation>
    <scope>IDENTIFICATION</scope>
</reference>
<dbReference type="Pfam" id="PF05186">
    <property type="entry name" value="Dpy-30"/>
    <property type="match status" value="1"/>
</dbReference>
<dbReference type="AlphaFoldDB" id="A0A2K1KH70"/>
<dbReference type="InParanoid" id="A0A2K1KH70"/>
<proteinExistence type="predicted"/>
<evidence type="ECO:0000313" key="2">
    <source>
        <dbReference type="EnsemblPlants" id="Pp3c6_26330V3.1"/>
    </source>
</evidence>
<gene>
    <name evidence="1" type="ORF">PHYPA_009507</name>
</gene>
<dbReference type="EnsemblPlants" id="Pp3c6_26330V3.1">
    <property type="protein sequence ID" value="Pp3c6_26330V3.1"/>
    <property type="gene ID" value="Pp3c6_26330"/>
</dbReference>
<dbReference type="EMBL" id="ABEU02000006">
    <property type="protein sequence ID" value="PNR53132.1"/>
    <property type="molecule type" value="Genomic_DNA"/>
</dbReference>
<dbReference type="EnsemblPlants" id="Pp3c6_26330V3.2">
    <property type="protein sequence ID" value="Pp3c6_26330V3.2"/>
    <property type="gene ID" value="Pp3c6_26330"/>
</dbReference>
<dbReference type="Gramene" id="Pp3c6_26330V3.2">
    <property type="protein sequence ID" value="Pp3c6_26330V3.2"/>
    <property type="gene ID" value="Pp3c6_26330"/>
</dbReference>
<reference evidence="1 3" key="2">
    <citation type="journal article" date="2018" name="Plant J.">
        <title>The Physcomitrella patens chromosome-scale assembly reveals moss genome structure and evolution.</title>
        <authorList>
            <person name="Lang D."/>
            <person name="Ullrich K.K."/>
            <person name="Murat F."/>
            <person name="Fuchs J."/>
            <person name="Jenkins J."/>
            <person name="Haas F.B."/>
            <person name="Piednoel M."/>
            <person name="Gundlach H."/>
            <person name="Van Bel M."/>
            <person name="Meyberg R."/>
            <person name="Vives C."/>
            <person name="Morata J."/>
            <person name="Symeonidi A."/>
            <person name="Hiss M."/>
            <person name="Muchero W."/>
            <person name="Kamisugi Y."/>
            <person name="Saleh O."/>
            <person name="Blanc G."/>
            <person name="Decker E.L."/>
            <person name="van Gessel N."/>
            <person name="Grimwood J."/>
            <person name="Hayes R.D."/>
            <person name="Graham S.W."/>
            <person name="Gunter L.E."/>
            <person name="McDaniel S.F."/>
            <person name="Hoernstein S.N.W."/>
            <person name="Larsson A."/>
            <person name="Li F.W."/>
            <person name="Perroud P.F."/>
            <person name="Phillips J."/>
            <person name="Ranjan P."/>
            <person name="Rokshar D.S."/>
            <person name="Rothfels C.J."/>
            <person name="Schneider L."/>
            <person name="Shu S."/>
            <person name="Stevenson D.W."/>
            <person name="Thummler F."/>
            <person name="Tillich M."/>
            <person name="Villarreal Aguilar J.C."/>
            <person name="Widiez T."/>
            <person name="Wong G.K."/>
            <person name="Wymore A."/>
            <person name="Zhang Y."/>
            <person name="Zimmer A.D."/>
            <person name="Quatrano R.S."/>
            <person name="Mayer K.F.X."/>
            <person name="Goodstein D."/>
            <person name="Casacuberta J.M."/>
            <person name="Vandepoele K."/>
            <person name="Reski R."/>
            <person name="Cuming A.C."/>
            <person name="Tuskan G.A."/>
            <person name="Maumus F."/>
            <person name="Salse J."/>
            <person name="Schmutz J."/>
            <person name="Rensing S.A."/>
        </authorList>
    </citation>
    <scope>NUCLEOTIDE SEQUENCE [LARGE SCALE GENOMIC DNA]</scope>
    <source>
        <strain evidence="2 3">cv. Gransden 2004</strain>
    </source>
</reference>
<keyword evidence="3" id="KW-1185">Reference proteome</keyword>
<reference evidence="1 3" key="1">
    <citation type="journal article" date="2008" name="Science">
        <title>The Physcomitrella genome reveals evolutionary insights into the conquest of land by plants.</title>
        <authorList>
            <person name="Rensing S."/>
            <person name="Lang D."/>
            <person name="Zimmer A."/>
            <person name="Terry A."/>
            <person name="Salamov A."/>
            <person name="Shapiro H."/>
            <person name="Nishiyama T."/>
            <person name="Perroud P.-F."/>
            <person name="Lindquist E."/>
            <person name="Kamisugi Y."/>
            <person name="Tanahashi T."/>
            <person name="Sakakibara K."/>
            <person name="Fujita T."/>
            <person name="Oishi K."/>
            <person name="Shin-I T."/>
            <person name="Kuroki Y."/>
            <person name="Toyoda A."/>
            <person name="Suzuki Y."/>
            <person name="Hashimoto A."/>
            <person name="Yamaguchi K."/>
            <person name="Sugano A."/>
            <person name="Kohara Y."/>
            <person name="Fujiyama A."/>
            <person name="Anterola A."/>
            <person name="Aoki S."/>
            <person name="Ashton N."/>
            <person name="Barbazuk W.B."/>
            <person name="Barker E."/>
            <person name="Bennetzen J."/>
            <person name="Bezanilla M."/>
            <person name="Blankenship R."/>
            <person name="Cho S.H."/>
            <person name="Dutcher S."/>
            <person name="Estelle M."/>
            <person name="Fawcett J.A."/>
            <person name="Gundlach H."/>
            <person name="Hanada K."/>
            <person name="Heyl A."/>
            <person name="Hicks K.A."/>
            <person name="Hugh J."/>
            <person name="Lohr M."/>
            <person name="Mayer K."/>
            <person name="Melkozernov A."/>
            <person name="Murata T."/>
            <person name="Nelson D."/>
            <person name="Pils B."/>
            <person name="Prigge M."/>
            <person name="Reiss B."/>
            <person name="Renner T."/>
            <person name="Rombauts S."/>
            <person name="Rushton P."/>
            <person name="Sanderfoot A."/>
            <person name="Schween G."/>
            <person name="Shiu S.-H."/>
            <person name="Stueber K."/>
            <person name="Theodoulou F.L."/>
            <person name="Tu H."/>
            <person name="Van de Peer Y."/>
            <person name="Verrier P.J."/>
            <person name="Waters E."/>
            <person name="Wood A."/>
            <person name="Yang L."/>
            <person name="Cove D."/>
            <person name="Cuming A."/>
            <person name="Hasebe M."/>
            <person name="Lucas S."/>
            <person name="Mishler D.B."/>
            <person name="Reski R."/>
            <person name="Grigoriev I."/>
            <person name="Quatrano R.S."/>
            <person name="Boore J.L."/>
        </authorList>
    </citation>
    <scope>NUCLEOTIDE SEQUENCE [LARGE SCALE GENOMIC DNA]</scope>
    <source>
        <strain evidence="2 3">cv. Gransden 2004</strain>
    </source>
</reference>
<protein>
    <submittedName>
        <fullName evidence="1 2">Uncharacterized protein</fullName>
    </submittedName>
</protein>
<sequence length="86" mass="9953">MLVGDYLGELLIPLLKEGCQLISEKRPDDPLEELAVFLLRMDPKSPRNIIRFAEEAEAKKLAEASELAQIEEEEKLFKRNEKKKKK</sequence>